<dbReference type="SUPFAM" id="SSF46894">
    <property type="entry name" value="C-terminal effector domain of the bipartite response regulators"/>
    <property type="match status" value="1"/>
</dbReference>
<dbReference type="Pfam" id="PF00072">
    <property type="entry name" value="Response_reg"/>
    <property type="match status" value="1"/>
</dbReference>
<reference evidence="9 10" key="1">
    <citation type="submission" date="2019-09" db="EMBL/GenBank/DDBJ databases">
        <title>Salinarimonas rosea gen. nov., sp. nov., a new member of the a-2 subgroup of the Proteobacteria.</title>
        <authorList>
            <person name="Liu J."/>
        </authorList>
    </citation>
    <scope>NUCLEOTIDE SEQUENCE [LARGE SCALE GENOMIC DNA]</scope>
    <source>
        <strain evidence="9 10">BN140002</strain>
    </source>
</reference>
<evidence type="ECO:0000259" key="7">
    <source>
        <dbReference type="PROSITE" id="PS50043"/>
    </source>
</evidence>
<feature type="domain" description="HTH luxR-type" evidence="7">
    <location>
        <begin position="135"/>
        <end position="200"/>
    </location>
</feature>
<dbReference type="OrthoDB" id="9782655at2"/>
<evidence type="ECO:0000256" key="3">
    <source>
        <dbReference type="ARBA" id="ARBA00023015"/>
    </source>
</evidence>
<dbReference type="PANTHER" id="PTHR44688:SF16">
    <property type="entry name" value="DNA-BINDING TRANSCRIPTIONAL ACTIVATOR DEVR_DOSR"/>
    <property type="match status" value="1"/>
</dbReference>
<protein>
    <submittedName>
        <fullName evidence="9">Response regulator transcription factor</fullName>
    </submittedName>
</protein>
<feature type="modified residue" description="4-aspartylphosphate" evidence="6">
    <location>
        <position position="54"/>
    </location>
</feature>
<dbReference type="InterPro" id="IPR000792">
    <property type="entry name" value="Tscrpt_reg_LuxR_C"/>
</dbReference>
<dbReference type="Pfam" id="PF00196">
    <property type="entry name" value="GerE"/>
    <property type="match status" value="1"/>
</dbReference>
<dbReference type="FunFam" id="3.40.50.2300:FF:000018">
    <property type="entry name" value="DNA-binding transcriptional regulator NtrC"/>
    <property type="match status" value="1"/>
</dbReference>
<keyword evidence="1 6" id="KW-0597">Phosphoprotein</keyword>
<dbReference type="PROSITE" id="PS50043">
    <property type="entry name" value="HTH_LUXR_2"/>
    <property type="match status" value="1"/>
</dbReference>
<dbReference type="AlphaFoldDB" id="A0A5B2VCU6"/>
<reference evidence="9 10" key="2">
    <citation type="submission" date="2019-09" db="EMBL/GenBank/DDBJ databases">
        <authorList>
            <person name="Jin C."/>
        </authorList>
    </citation>
    <scope>NUCLEOTIDE SEQUENCE [LARGE SCALE GENOMIC DNA]</scope>
    <source>
        <strain evidence="9 10">BN140002</strain>
    </source>
</reference>
<keyword evidence="3" id="KW-0805">Transcription regulation</keyword>
<keyword evidence="4" id="KW-0238">DNA-binding</keyword>
<dbReference type="EMBL" id="VUOA01000025">
    <property type="protein sequence ID" value="KAA2236565.1"/>
    <property type="molecule type" value="Genomic_DNA"/>
</dbReference>
<proteinExistence type="predicted"/>
<dbReference type="PANTHER" id="PTHR44688">
    <property type="entry name" value="DNA-BINDING TRANSCRIPTIONAL ACTIVATOR DEVR_DOSR"/>
    <property type="match status" value="1"/>
</dbReference>
<dbReference type="Gene3D" id="3.40.50.2300">
    <property type="match status" value="1"/>
</dbReference>
<dbReference type="Proteomes" id="UP000323142">
    <property type="component" value="Unassembled WGS sequence"/>
</dbReference>
<dbReference type="GO" id="GO:0006355">
    <property type="term" value="P:regulation of DNA-templated transcription"/>
    <property type="evidence" value="ECO:0007669"/>
    <property type="project" value="InterPro"/>
</dbReference>
<evidence type="ECO:0000256" key="5">
    <source>
        <dbReference type="ARBA" id="ARBA00023163"/>
    </source>
</evidence>
<organism evidence="9 10">
    <name type="scientific">Salinarimonas soli</name>
    <dbReference type="NCBI Taxonomy" id="1638099"/>
    <lineage>
        <taxon>Bacteria</taxon>
        <taxon>Pseudomonadati</taxon>
        <taxon>Pseudomonadota</taxon>
        <taxon>Alphaproteobacteria</taxon>
        <taxon>Hyphomicrobiales</taxon>
        <taxon>Salinarimonadaceae</taxon>
        <taxon>Salinarimonas</taxon>
    </lineage>
</organism>
<dbReference type="CDD" id="cd06170">
    <property type="entry name" value="LuxR_C_like"/>
    <property type="match status" value="1"/>
</dbReference>
<sequence>MSQPTVFVVEDDAALRAGLSGLFRSVDLPCETYPTATDFLNGLPLDRPGCVVMDIRLPGMSGLDVQARLAELGVRLPVVMMTGYADVPMTVRAMKAGAVDFLPKPFRDQDMLDAVANALARDASAREADAAASSLRNAYESLTTREREVMAHVTAGLLNKQVAGLLKLSEITVKVHRGNVMRKMQARSLADLVLMARALSITSAIGKHG</sequence>
<dbReference type="PRINTS" id="PR00038">
    <property type="entry name" value="HTHLUXR"/>
</dbReference>
<evidence type="ECO:0000313" key="9">
    <source>
        <dbReference type="EMBL" id="KAA2236565.1"/>
    </source>
</evidence>
<dbReference type="InterPro" id="IPR016032">
    <property type="entry name" value="Sig_transdc_resp-reg_C-effctor"/>
</dbReference>
<dbReference type="InterPro" id="IPR001789">
    <property type="entry name" value="Sig_transdc_resp-reg_receiver"/>
</dbReference>
<comment type="caution">
    <text evidence="9">The sequence shown here is derived from an EMBL/GenBank/DDBJ whole genome shotgun (WGS) entry which is preliminary data.</text>
</comment>
<accession>A0A5B2VCU6</accession>
<feature type="domain" description="Response regulatory" evidence="8">
    <location>
        <begin position="5"/>
        <end position="119"/>
    </location>
</feature>
<dbReference type="Gene3D" id="1.10.10.10">
    <property type="entry name" value="Winged helix-like DNA-binding domain superfamily/Winged helix DNA-binding domain"/>
    <property type="match status" value="1"/>
</dbReference>
<dbReference type="InterPro" id="IPR036388">
    <property type="entry name" value="WH-like_DNA-bd_sf"/>
</dbReference>
<evidence type="ECO:0000313" key="10">
    <source>
        <dbReference type="Proteomes" id="UP000323142"/>
    </source>
</evidence>
<dbReference type="SMART" id="SM00448">
    <property type="entry name" value="REC"/>
    <property type="match status" value="1"/>
</dbReference>
<evidence type="ECO:0000259" key="8">
    <source>
        <dbReference type="PROSITE" id="PS50110"/>
    </source>
</evidence>
<evidence type="ECO:0000256" key="4">
    <source>
        <dbReference type="ARBA" id="ARBA00023125"/>
    </source>
</evidence>
<dbReference type="PROSITE" id="PS00622">
    <property type="entry name" value="HTH_LUXR_1"/>
    <property type="match status" value="1"/>
</dbReference>
<dbReference type="PROSITE" id="PS50110">
    <property type="entry name" value="RESPONSE_REGULATORY"/>
    <property type="match status" value="1"/>
</dbReference>
<dbReference type="GO" id="GO:0000160">
    <property type="term" value="P:phosphorelay signal transduction system"/>
    <property type="evidence" value="ECO:0007669"/>
    <property type="project" value="UniProtKB-KW"/>
</dbReference>
<evidence type="ECO:0000256" key="1">
    <source>
        <dbReference type="ARBA" id="ARBA00022553"/>
    </source>
</evidence>
<gene>
    <name evidence="9" type="ORF">F0L46_13900</name>
</gene>
<evidence type="ECO:0000256" key="6">
    <source>
        <dbReference type="PROSITE-ProRule" id="PRU00169"/>
    </source>
</evidence>
<dbReference type="GO" id="GO:0003677">
    <property type="term" value="F:DNA binding"/>
    <property type="evidence" value="ECO:0007669"/>
    <property type="project" value="UniProtKB-KW"/>
</dbReference>
<keyword evidence="5" id="KW-0804">Transcription</keyword>
<evidence type="ECO:0000256" key="2">
    <source>
        <dbReference type="ARBA" id="ARBA00023012"/>
    </source>
</evidence>
<dbReference type="RefSeq" id="WP_149818510.1">
    <property type="nucleotide sequence ID" value="NZ_VUOA01000025.1"/>
</dbReference>
<dbReference type="SUPFAM" id="SSF52172">
    <property type="entry name" value="CheY-like"/>
    <property type="match status" value="1"/>
</dbReference>
<keyword evidence="10" id="KW-1185">Reference proteome</keyword>
<dbReference type="InterPro" id="IPR011006">
    <property type="entry name" value="CheY-like_superfamily"/>
</dbReference>
<keyword evidence="2" id="KW-0902">Two-component regulatory system</keyword>
<name>A0A5B2VCU6_9HYPH</name>
<dbReference type="SMART" id="SM00421">
    <property type="entry name" value="HTH_LUXR"/>
    <property type="match status" value="1"/>
</dbReference>
<dbReference type="CDD" id="cd17537">
    <property type="entry name" value="REC_FixJ"/>
    <property type="match status" value="1"/>
</dbReference>